<dbReference type="GO" id="GO:0000155">
    <property type="term" value="F:phosphorelay sensor kinase activity"/>
    <property type="evidence" value="ECO:0007669"/>
    <property type="project" value="InterPro"/>
</dbReference>
<keyword evidence="1" id="KW-0812">Transmembrane</keyword>
<feature type="transmembrane region" description="Helical" evidence="1">
    <location>
        <begin position="42"/>
        <end position="60"/>
    </location>
</feature>
<dbReference type="GO" id="GO:0016020">
    <property type="term" value="C:membrane"/>
    <property type="evidence" value="ECO:0007669"/>
    <property type="project" value="InterPro"/>
</dbReference>
<dbReference type="AlphaFoldDB" id="A0A923PNT9"/>
<dbReference type="RefSeq" id="WP_187466793.1">
    <property type="nucleotide sequence ID" value="NZ_JACSIT010000100.1"/>
</dbReference>
<dbReference type="Pfam" id="PF06580">
    <property type="entry name" value="His_kinase"/>
    <property type="match status" value="1"/>
</dbReference>
<feature type="transmembrane region" description="Helical" evidence="1">
    <location>
        <begin position="194"/>
        <end position="214"/>
    </location>
</feature>
<dbReference type="InterPro" id="IPR050640">
    <property type="entry name" value="Bact_2-comp_sensor_kinase"/>
</dbReference>
<comment type="caution">
    <text evidence="3">The sequence shown here is derived from an EMBL/GenBank/DDBJ whole genome shotgun (WGS) entry which is preliminary data.</text>
</comment>
<feature type="transmembrane region" description="Helical" evidence="1">
    <location>
        <begin position="105"/>
        <end position="125"/>
    </location>
</feature>
<reference evidence="3" key="1">
    <citation type="submission" date="2020-08" db="EMBL/GenBank/DDBJ databases">
        <title>Lewinella bacteria from marine environments.</title>
        <authorList>
            <person name="Zhong Y."/>
        </authorList>
    </citation>
    <scope>NUCLEOTIDE SEQUENCE</scope>
    <source>
        <strain evidence="3">KCTC 42187</strain>
    </source>
</reference>
<dbReference type="PANTHER" id="PTHR34220:SF7">
    <property type="entry name" value="SENSOR HISTIDINE KINASE YPDA"/>
    <property type="match status" value="1"/>
</dbReference>
<evidence type="ECO:0000313" key="3">
    <source>
        <dbReference type="EMBL" id="MBC6994729.1"/>
    </source>
</evidence>
<gene>
    <name evidence="3" type="ORF">H9S92_11175</name>
</gene>
<dbReference type="InterPro" id="IPR036890">
    <property type="entry name" value="HATPase_C_sf"/>
</dbReference>
<keyword evidence="1" id="KW-0472">Membrane</keyword>
<keyword evidence="1" id="KW-1133">Transmembrane helix</keyword>
<feature type="transmembrane region" description="Helical" evidence="1">
    <location>
        <begin position="137"/>
        <end position="155"/>
    </location>
</feature>
<feature type="transmembrane region" description="Helical" evidence="1">
    <location>
        <begin position="72"/>
        <end position="93"/>
    </location>
</feature>
<dbReference type="Proteomes" id="UP000650081">
    <property type="component" value="Unassembled WGS sequence"/>
</dbReference>
<feature type="transmembrane region" description="Helical" evidence="1">
    <location>
        <begin position="12"/>
        <end position="35"/>
    </location>
</feature>
<organism evidence="3 4">
    <name type="scientific">Neolewinella lacunae</name>
    <dbReference type="NCBI Taxonomy" id="1517758"/>
    <lineage>
        <taxon>Bacteria</taxon>
        <taxon>Pseudomonadati</taxon>
        <taxon>Bacteroidota</taxon>
        <taxon>Saprospiria</taxon>
        <taxon>Saprospirales</taxon>
        <taxon>Lewinellaceae</taxon>
        <taxon>Neolewinella</taxon>
    </lineage>
</organism>
<dbReference type="EMBL" id="JACSIT010000100">
    <property type="protein sequence ID" value="MBC6994729.1"/>
    <property type="molecule type" value="Genomic_DNA"/>
</dbReference>
<name>A0A923PNT9_9BACT</name>
<dbReference type="Gene3D" id="3.30.565.10">
    <property type="entry name" value="Histidine kinase-like ATPase, C-terminal domain"/>
    <property type="match status" value="1"/>
</dbReference>
<evidence type="ECO:0000259" key="2">
    <source>
        <dbReference type="Pfam" id="PF06580"/>
    </source>
</evidence>
<accession>A0A923PNT9</accession>
<keyword evidence="3" id="KW-0418">Kinase</keyword>
<evidence type="ECO:0000313" key="4">
    <source>
        <dbReference type="Proteomes" id="UP000650081"/>
    </source>
</evidence>
<feature type="transmembrane region" description="Helical" evidence="1">
    <location>
        <begin position="162"/>
        <end position="182"/>
    </location>
</feature>
<protein>
    <submittedName>
        <fullName evidence="3">Histidine kinase</fullName>
    </submittedName>
</protein>
<keyword evidence="4" id="KW-1185">Reference proteome</keyword>
<proteinExistence type="predicted"/>
<dbReference type="SUPFAM" id="SSF55874">
    <property type="entry name" value="ATPase domain of HSP90 chaperone/DNA topoisomerase II/histidine kinase"/>
    <property type="match status" value="1"/>
</dbReference>
<dbReference type="PANTHER" id="PTHR34220">
    <property type="entry name" value="SENSOR HISTIDINE KINASE YPDA"/>
    <property type="match status" value="1"/>
</dbReference>
<keyword evidence="3" id="KW-0808">Transferase</keyword>
<sequence>MENNFQIGENTWLVLIGLSAGILIFQIWSAFFFALINRRADYAWYTVHLLTACLLAPFTWEPFLSNFPYDVDISILFISLLSYSSYFKFYGILFAIDRSTPFLYYLWRGLMGFYVLFAFLCLFYLSTGFKYGFDKYYVPFGIIILSISFLIYLATIPKKNHYLLALIVFGSFGSDLISLVAANYMANQNELSGIRLHFVTYAIECFFFALALAYQTKTLVRNNQNLEYTLIKEKLDGLNSKLTTHFVANSLNAMYRFLLNREGDAATFYFLKFSRLLRGVLQHGQQDLVTVTQEVGLLQLYLEMEALRFAHQFTFEVEVGDSSLADNTLLPPFLLQPLLENAIYHGLLPKRADGHLRLGFAWQKEDLRITIEDNGVGRGKAALEKGPSLPNSQPSLGLTIVRDRLKSFASATKRTTTLTIDDLFDADGQAAGTRVVLVLGR</sequence>
<evidence type="ECO:0000256" key="1">
    <source>
        <dbReference type="SAM" id="Phobius"/>
    </source>
</evidence>
<dbReference type="InterPro" id="IPR010559">
    <property type="entry name" value="Sig_transdc_His_kin_internal"/>
</dbReference>
<feature type="domain" description="Signal transduction histidine kinase internal region" evidence="2">
    <location>
        <begin position="235"/>
        <end position="313"/>
    </location>
</feature>